<feature type="region of interest" description="Disordered" evidence="1">
    <location>
        <begin position="42"/>
        <end position="73"/>
    </location>
</feature>
<sequence length="1015" mass="110958">MGAEASRGAGASGPEKERVAAVFGHRQGSGYLLSPRLVLTAAHPFSSPHGPAQTPPRPPHPPHRPPRPEARAIVPGGRGLVPCRVVWVDQECDAALLLAEDDLVTADTARALQPVGLAVVTGVSPLHGCQAIGFPDVQRDDAQHLDSEHFLGTLKPGSGMVRGRYAVDSAHTPPGAARGDGSPWAGMSGAALFAEGRLIGVVVHDPAGWQHGRLTAVPAVTLLERANFRAAYRRYTGVPPSLSDVAAAPDPAAEFEHRYGSYVAAKYGSLTIFGLDLSRRATWPLDSAYLSLEASCADDWWRSAQAPGPFPTPTRTPARASHRADEVLAGRSRVLLRGVAGSGKTTLVQWLAVSTAQQDPESCMRHLIGRIPFVLPLRTVLRRGELPSPAEFLAAAGNPLHAAQPDGWADAVLGAGRALLLVDGIDEIPERERERTRGWLRDLLIAYPDNLWLVTSRPSAITDGWLDDEDFTELTLSPMTRPEVGTFVRRWHTAARATCGDDDEERRRLDEFERRLLDVLDTKQDLSRLATNPLMCGLICALHRDRRANLPRGRKDLYDAALSMLLTRRDEERDVGAPDGIWLSEEAQIQLLQRLAYWLIRNGQVELEHGLARELVEAALPTMPAVAAQGDAQRILRHLLVRSGLLRRPTADTVDFVHRTFQDFLGAKAAVEARDFDLMVRNAHDDQWEDVIRMAVAHARPDERARILRKLVTRGDKVKSRRDRLHLLAMACLEHATELDPRIRAMVEERAARLIPPHDSAEAETLAAVGPVVLELLHNAEHLSPDGLTEEEALAVVVTASRIGTGAAVPVLARFRQHPSLSVLRQLAGAWRHFDTAHYAREVIAHLDHRALYFTARSCAQLRILRELGKDARLQVVGRHGEEELRDALDLGAVEMLRIEDNDRLRDLGFLGAASRLKLLQLDGCPAIESLAPLAVPPRLTILLLDASMLDLLHRVCLPTIDYLAVVGGTGAEDHSRTATACPGLRELHLYPDPGAAADRGPRSAPLHQASVIVH</sequence>
<protein>
    <recommendedName>
        <fullName evidence="2">NACHT domain-containing protein</fullName>
    </recommendedName>
</protein>
<dbReference type="InterPro" id="IPR007111">
    <property type="entry name" value="NACHT_NTPase"/>
</dbReference>
<dbReference type="PANTHER" id="PTHR46844:SF1">
    <property type="entry name" value="SLR5058 PROTEIN"/>
    <property type="match status" value="1"/>
</dbReference>
<reference evidence="3" key="2">
    <citation type="submission" date="2020-09" db="EMBL/GenBank/DDBJ databases">
        <authorList>
            <person name="Sun Q."/>
            <person name="Zhou Y."/>
        </authorList>
    </citation>
    <scope>NUCLEOTIDE SEQUENCE</scope>
    <source>
        <strain evidence="3">CGMCC 4.7201</strain>
    </source>
</reference>
<feature type="domain" description="NACHT" evidence="2">
    <location>
        <begin position="332"/>
        <end position="672"/>
    </location>
</feature>
<organism evidence="3 4">
    <name type="scientific">Wenjunlia tyrosinilytica</name>
    <dbReference type="NCBI Taxonomy" id="1544741"/>
    <lineage>
        <taxon>Bacteria</taxon>
        <taxon>Bacillati</taxon>
        <taxon>Actinomycetota</taxon>
        <taxon>Actinomycetes</taxon>
        <taxon>Kitasatosporales</taxon>
        <taxon>Streptomycetaceae</taxon>
        <taxon>Wenjunlia</taxon>
    </lineage>
</organism>
<evidence type="ECO:0000313" key="3">
    <source>
        <dbReference type="EMBL" id="GGO89563.1"/>
    </source>
</evidence>
<dbReference type="Proteomes" id="UP000641932">
    <property type="component" value="Unassembled WGS sequence"/>
</dbReference>
<feature type="compositionally biased region" description="Low complexity" evidence="1">
    <location>
        <begin position="1"/>
        <end position="13"/>
    </location>
</feature>
<dbReference type="Gene3D" id="3.40.50.300">
    <property type="entry name" value="P-loop containing nucleotide triphosphate hydrolases"/>
    <property type="match status" value="1"/>
</dbReference>
<dbReference type="SUPFAM" id="SSF50494">
    <property type="entry name" value="Trypsin-like serine proteases"/>
    <property type="match status" value="1"/>
</dbReference>
<evidence type="ECO:0000313" key="4">
    <source>
        <dbReference type="Proteomes" id="UP000641932"/>
    </source>
</evidence>
<gene>
    <name evidence="3" type="ORF">GCM10012280_33020</name>
</gene>
<dbReference type="Pfam" id="PF05729">
    <property type="entry name" value="NACHT"/>
    <property type="match status" value="1"/>
</dbReference>
<dbReference type="EMBL" id="BMMS01000013">
    <property type="protein sequence ID" value="GGO89563.1"/>
    <property type="molecule type" value="Genomic_DNA"/>
</dbReference>
<reference evidence="3" key="1">
    <citation type="journal article" date="2014" name="Int. J. Syst. Evol. Microbiol.">
        <title>Complete genome sequence of Corynebacterium casei LMG S-19264T (=DSM 44701T), isolated from a smear-ripened cheese.</title>
        <authorList>
            <consortium name="US DOE Joint Genome Institute (JGI-PGF)"/>
            <person name="Walter F."/>
            <person name="Albersmeier A."/>
            <person name="Kalinowski J."/>
            <person name="Ruckert C."/>
        </authorList>
    </citation>
    <scope>NUCLEOTIDE SEQUENCE</scope>
    <source>
        <strain evidence="3">CGMCC 4.7201</strain>
    </source>
</reference>
<name>A0A917ZSR1_9ACTN</name>
<dbReference type="PANTHER" id="PTHR46844">
    <property type="entry name" value="SLR5058 PROTEIN"/>
    <property type="match status" value="1"/>
</dbReference>
<dbReference type="Pfam" id="PF13365">
    <property type="entry name" value="Trypsin_2"/>
    <property type="match status" value="1"/>
</dbReference>
<dbReference type="SUPFAM" id="SSF52540">
    <property type="entry name" value="P-loop containing nucleoside triphosphate hydrolases"/>
    <property type="match status" value="1"/>
</dbReference>
<dbReference type="InterPro" id="IPR027417">
    <property type="entry name" value="P-loop_NTPase"/>
</dbReference>
<proteinExistence type="predicted"/>
<dbReference type="AlphaFoldDB" id="A0A917ZSR1"/>
<keyword evidence="4" id="KW-1185">Reference proteome</keyword>
<dbReference type="InterPro" id="IPR009003">
    <property type="entry name" value="Peptidase_S1_PA"/>
</dbReference>
<accession>A0A917ZSR1</accession>
<dbReference type="PROSITE" id="PS50837">
    <property type="entry name" value="NACHT"/>
    <property type="match status" value="1"/>
</dbReference>
<comment type="caution">
    <text evidence="3">The sequence shown here is derived from an EMBL/GenBank/DDBJ whole genome shotgun (WGS) entry which is preliminary data.</text>
</comment>
<evidence type="ECO:0000259" key="2">
    <source>
        <dbReference type="PROSITE" id="PS50837"/>
    </source>
</evidence>
<dbReference type="RefSeq" id="WP_229698486.1">
    <property type="nucleotide sequence ID" value="NZ_BMMS01000013.1"/>
</dbReference>
<evidence type="ECO:0000256" key="1">
    <source>
        <dbReference type="SAM" id="MobiDB-lite"/>
    </source>
</evidence>
<feature type="region of interest" description="Disordered" evidence="1">
    <location>
        <begin position="1"/>
        <end position="21"/>
    </location>
</feature>